<proteinExistence type="predicted"/>
<reference evidence="1 2" key="1">
    <citation type="submission" date="2019-10" db="EMBL/GenBank/DDBJ databases">
        <title>Pseudopuniceibacterium sp. HQ09 islated from Antarctica.</title>
        <authorList>
            <person name="Liao L."/>
            <person name="Su S."/>
            <person name="Chen B."/>
            <person name="Yu Y."/>
        </authorList>
    </citation>
    <scope>NUCLEOTIDE SEQUENCE [LARGE SCALE GENOMIC DNA]</scope>
    <source>
        <strain evidence="1 2">HQ09</strain>
    </source>
</reference>
<dbReference type="RefSeq" id="WP_193082769.1">
    <property type="nucleotide sequence ID" value="NZ_CP045201.1"/>
</dbReference>
<keyword evidence="2" id="KW-1185">Reference proteome</keyword>
<sequence length="90" mass="9705">MSLDALHNRLAAFLTNLECLDTAGQRDALVSEIVETGGRYDAPPETPHALHLFEISLHGVSASGRDEADAFRAWKRAARAVTFESAPAEA</sequence>
<protein>
    <submittedName>
        <fullName evidence="1">Uncharacterized protein</fullName>
    </submittedName>
</protein>
<gene>
    <name evidence="1" type="ORF">F3W81_06250</name>
</gene>
<dbReference type="KEGG" id="pshq:F3W81_06250"/>
<evidence type="ECO:0000313" key="1">
    <source>
        <dbReference type="EMBL" id="QOL80449.1"/>
    </source>
</evidence>
<dbReference type="AlphaFoldDB" id="A0A7L9WJP6"/>
<evidence type="ECO:0000313" key="2">
    <source>
        <dbReference type="Proteomes" id="UP000594118"/>
    </source>
</evidence>
<organism evidence="1 2">
    <name type="scientific">Pseudooceanicola spongiae</name>
    <dbReference type="NCBI Taxonomy" id="2613965"/>
    <lineage>
        <taxon>Bacteria</taxon>
        <taxon>Pseudomonadati</taxon>
        <taxon>Pseudomonadota</taxon>
        <taxon>Alphaproteobacteria</taxon>
        <taxon>Rhodobacterales</taxon>
        <taxon>Paracoccaceae</taxon>
        <taxon>Pseudooceanicola</taxon>
    </lineage>
</organism>
<dbReference type="Proteomes" id="UP000594118">
    <property type="component" value="Chromosome"/>
</dbReference>
<dbReference type="EMBL" id="CP045201">
    <property type="protein sequence ID" value="QOL80449.1"/>
    <property type="molecule type" value="Genomic_DNA"/>
</dbReference>
<name>A0A7L9WJP6_9RHOB</name>
<accession>A0A7L9WJP6</accession>